<feature type="transmembrane region" description="Helical" evidence="1">
    <location>
        <begin position="67"/>
        <end position="89"/>
    </location>
</feature>
<keyword evidence="1" id="KW-0472">Membrane</keyword>
<sequence length="637" mass="71835">MQDWPLERLKSLGIDKNTTIQGVFDETDKISTALAPDHRKLWRLLLMLEGFAILLPLIWLLGNERQWPPVVMALIVFTCTLLLMGFIWWTRWRSMKTHWIQLRLLAEISRSRLHTEHVSPQLTGEILEAYPDLYTFAKHLDSLSAVQKSPTTQADIDKYVIERLDNQIAYYQKQHAAAQRERHRLSRYVTLSMDAAIFLAVAGLILVFGESGQRLIRLTGAGIFLGLIGCCLPLIAVLAQKMGSFLELNRRAGKYAQQQIILQHYRENLINSPDIEHAKTIIKDIEQKLLGEVIDWYYEAKNVEIYYKLKAAAKQRAVTITGTVTGRWLRRLSAPISFLFKLVFDRMLVVAASFIVTTALIAYMSPEDPETGVGTRLSDVRLLSSPDTKGWFTADKTQQGVIFIAHGLHDGVSAELSEQGEPHWMADMQNKLNLRLGEKAPDIVLIDWHQIAKPSRTTLFSFGNTEFDAEDYSVMEMVQDVSAIRPSAESLGELVGIIIARKIITGEMDRNQPIHFIGHSAGGFLVTRAAQILQEVGLADGQITISILDTPAAERQNLLNAAEFAKVDFYLTSYFAKGVPESDLHPNYTMFDIATPEGIDMFIEAHSYVTDWYIESITDPSLPGFARSPFAQRAIED</sequence>
<dbReference type="Proteomes" id="UP001234343">
    <property type="component" value="Unassembled WGS sequence"/>
</dbReference>
<dbReference type="SUPFAM" id="SSF53474">
    <property type="entry name" value="alpha/beta-Hydrolases"/>
    <property type="match status" value="1"/>
</dbReference>
<accession>A0ABT7SY57</accession>
<proteinExistence type="predicted"/>
<organism evidence="2 3">
    <name type="scientific">Alteromonas arenosi</name>
    <dbReference type="NCBI Taxonomy" id="3055817"/>
    <lineage>
        <taxon>Bacteria</taxon>
        <taxon>Pseudomonadati</taxon>
        <taxon>Pseudomonadota</taxon>
        <taxon>Gammaproteobacteria</taxon>
        <taxon>Alteromonadales</taxon>
        <taxon>Alteromonadaceae</taxon>
        <taxon>Alteromonas/Salinimonas group</taxon>
        <taxon>Alteromonas</taxon>
    </lineage>
</organism>
<dbReference type="Gene3D" id="3.40.50.1820">
    <property type="entry name" value="alpha/beta hydrolase"/>
    <property type="match status" value="1"/>
</dbReference>
<dbReference type="RefSeq" id="WP_289365499.1">
    <property type="nucleotide sequence ID" value="NZ_JAUCBP010000007.1"/>
</dbReference>
<name>A0ABT7SY57_9ALTE</name>
<protein>
    <submittedName>
        <fullName evidence="2">Uncharacterized protein</fullName>
    </submittedName>
</protein>
<evidence type="ECO:0000313" key="3">
    <source>
        <dbReference type="Proteomes" id="UP001234343"/>
    </source>
</evidence>
<evidence type="ECO:0000313" key="2">
    <source>
        <dbReference type="EMBL" id="MDM7861123.1"/>
    </source>
</evidence>
<comment type="caution">
    <text evidence="2">The sequence shown here is derived from an EMBL/GenBank/DDBJ whole genome shotgun (WGS) entry which is preliminary data.</text>
</comment>
<evidence type="ECO:0000256" key="1">
    <source>
        <dbReference type="SAM" id="Phobius"/>
    </source>
</evidence>
<dbReference type="EMBL" id="JAUCBP010000007">
    <property type="protein sequence ID" value="MDM7861123.1"/>
    <property type="molecule type" value="Genomic_DNA"/>
</dbReference>
<feature type="transmembrane region" description="Helical" evidence="1">
    <location>
        <begin position="41"/>
        <end position="61"/>
    </location>
</feature>
<feature type="transmembrane region" description="Helical" evidence="1">
    <location>
        <begin position="215"/>
        <end position="239"/>
    </location>
</feature>
<feature type="transmembrane region" description="Helical" evidence="1">
    <location>
        <begin position="188"/>
        <end position="209"/>
    </location>
</feature>
<keyword evidence="3" id="KW-1185">Reference proteome</keyword>
<keyword evidence="1" id="KW-1133">Transmembrane helix</keyword>
<keyword evidence="1" id="KW-0812">Transmembrane</keyword>
<reference evidence="2 3" key="1">
    <citation type="submission" date="2023-06" db="EMBL/GenBank/DDBJ databases">
        <title>Alteromonas sp. ASW11-36 isolated from intertidal sand.</title>
        <authorList>
            <person name="Li Y."/>
        </authorList>
    </citation>
    <scope>NUCLEOTIDE SEQUENCE [LARGE SCALE GENOMIC DNA]</scope>
    <source>
        <strain evidence="2 3">ASW11-36</strain>
    </source>
</reference>
<feature type="transmembrane region" description="Helical" evidence="1">
    <location>
        <begin position="338"/>
        <end position="364"/>
    </location>
</feature>
<dbReference type="InterPro" id="IPR029058">
    <property type="entry name" value="AB_hydrolase_fold"/>
</dbReference>
<gene>
    <name evidence="2" type="ORF">QTP81_10990</name>
</gene>